<evidence type="ECO:0000313" key="13">
    <source>
        <dbReference type="WBParaSite" id="maker-uti_cns_0008460-snap-gene-0.2-mRNA-1"/>
    </source>
</evidence>
<dbReference type="GO" id="GO:0006357">
    <property type="term" value="P:regulation of transcription by RNA polymerase II"/>
    <property type="evidence" value="ECO:0007669"/>
    <property type="project" value="TreeGrafter"/>
</dbReference>
<keyword evidence="2" id="KW-0479">Metal-binding</keyword>
<keyword evidence="7 10" id="KW-0010">Activator</keyword>
<dbReference type="WBParaSite" id="maker-uti_cns_0008460-snap-gene-0.2-mRNA-1">
    <property type="protein sequence ID" value="maker-uti_cns_0008460-snap-gene-0.2-mRNA-1"/>
    <property type="gene ID" value="maker-uti_cns_0008460-snap-gene-0.2"/>
</dbReference>
<evidence type="ECO:0000256" key="4">
    <source>
        <dbReference type="ARBA" id="ARBA00022833"/>
    </source>
</evidence>
<evidence type="ECO:0000256" key="5">
    <source>
        <dbReference type="ARBA" id="ARBA00022853"/>
    </source>
</evidence>
<comment type="similarity">
    <text evidence="10">Belongs to the SGF11 family.</text>
</comment>
<evidence type="ECO:0000256" key="2">
    <source>
        <dbReference type="ARBA" id="ARBA00022723"/>
    </source>
</evidence>
<accession>A0A1I8HWX3</accession>
<sequence>FQANIASPNSDNVNDDLWIIVNELIDDLTMDTIFSCHMEAKMGLLMLDEELATLAQTELSPVSTQRQQQQQQSAPICRCPNCHRRLAASRLAPHLEKCMGMGRLASRRRPLQQCFGASDAAAAAELAAIEDSKGPLLPRKRRRCRRNSSPPPPPQSSVGRRRTAGVSDKTVEFDTVTASSDSSSMTN</sequence>
<keyword evidence="8" id="KW-0804">Transcription</keyword>
<dbReference type="PANTHER" id="PTHR46367:SF1">
    <property type="entry name" value="ATAXIN-7-LIKE PROTEIN 3"/>
    <property type="match status" value="1"/>
</dbReference>
<dbReference type="Pfam" id="PF08209">
    <property type="entry name" value="Sgf11"/>
    <property type="match status" value="1"/>
</dbReference>
<keyword evidence="4" id="KW-0862">Zinc</keyword>
<evidence type="ECO:0000256" key="3">
    <source>
        <dbReference type="ARBA" id="ARBA00022771"/>
    </source>
</evidence>
<dbReference type="InterPro" id="IPR051078">
    <property type="entry name" value="SGF11"/>
</dbReference>
<name>A0A1I8HWX3_9PLAT</name>
<keyword evidence="12" id="KW-1185">Reference proteome</keyword>
<comment type="function">
    <text evidence="10">Component of the transcription regulatory histone acetylation (HAT) complex SAGA, a multiprotein complex that activates transcription by remodeling chromatin and mediating histone acetylation and deubiquitination. Within the SAGA complex, participates in a subcomplex that specifically deubiquitinates histone H2B. The SAGA complex is recruited to specific gene promoters by activators, where it is required for transcription.</text>
</comment>
<evidence type="ECO:0000313" key="12">
    <source>
        <dbReference type="Proteomes" id="UP000095280"/>
    </source>
</evidence>
<evidence type="ECO:0000256" key="10">
    <source>
        <dbReference type="RuleBase" id="RU261113"/>
    </source>
</evidence>
<protein>
    <recommendedName>
        <fullName evidence="10">SAGA-associated factor 11</fullName>
    </recommendedName>
</protein>
<evidence type="ECO:0000256" key="6">
    <source>
        <dbReference type="ARBA" id="ARBA00023015"/>
    </source>
</evidence>
<keyword evidence="9" id="KW-0539">Nucleus</keyword>
<organism evidence="12 13">
    <name type="scientific">Macrostomum lignano</name>
    <dbReference type="NCBI Taxonomy" id="282301"/>
    <lineage>
        <taxon>Eukaryota</taxon>
        <taxon>Metazoa</taxon>
        <taxon>Spiralia</taxon>
        <taxon>Lophotrochozoa</taxon>
        <taxon>Platyhelminthes</taxon>
        <taxon>Rhabditophora</taxon>
        <taxon>Macrostomorpha</taxon>
        <taxon>Macrostomida</taxon>
        <taxon>Macrostomidae</taxon>
        <taxon>Macrostomum</taxon>
    </lineage>
</organism>
<keyword evidence="5" id="KW-0156">Chromatin regulator</keyword>
<proteinExistence type="inferred from homology"/>
<keyword evidence="6" id="KW-0805">Transcription regulation</keyword>
<dbReference type="GO" id="GO:0003713">
    <property type="term" value="F:transcription coactivator activity"/>
    <property type="evidence" value="ECO:0007669"/>
    <property type="project" value="TreeGrafter"/>
</dbReference>
<reference evidence="13" key="1">
    <citation type="submission" date="2016-11" db="UniProtKB">
        <authorList>
            <consortium name="WormBaseParasite"/>
        </authorList>
    </citation>
    <scope>IDENTIFICATION</scope>
</reference>
<dbReference type="Proteomes" id="UP000095280">
    <property type="component" value="Unplaced"/>
</dbReference>
<dbReference type="Gene3D" id="3.30.160.60">
    <property type="entry name" value="Classic Zinc Finger"/>
    <property type="match status" value="1"/>
</dbReference>
<evidence type="ECO:0000256" key="8">
    <source>
        <dbReference type="ARBA" id="ARBA00023163"/>
    </source>
</evidence>
<comment type="subcellular location">
    <subcellularLocation>
        <location evidence="1 10">Nucleus</location>
    </subcellularLocation>
</comment>
<evidence type="ECO:0000256" key="1">
    <source>
        <dbReference type="ARBA" id="ARBA00004123"/>
    </source>
</evidence>
<evidence type="ECO:0000256" key="9">
    <source>
        <dbReference type="ARBA" id="ARBA00023242"/>
    </source>
</evidence>
<keyword evidence="3" id="KW-0863">Zinc-finger</keyword>
<evidence type="ECO:0000256" key="11">
    <source>
        <dbReference type="SAM" id="MobiDB-lite"/>
    </source>
</evidence>
<comment type="subunit">
    <text evidence="10">Component of some SAGA transcription coactivator-HAT complexes.</text>
</comment>
<dbReference type="GO" id="GO:0000124">
    <property type="term" value="C:SAGA complex"/>
    <property type="evidence" value="ECO:0007669"/>
    <property type="project" value="TreeGrafter"/>
</dbReference>
<dbReference type="GO" id="GO:0008270">
    <property type="term" value="F:zinc ion binding"/>
    <property type="evidence" value="ECO:0007669"/>
    <property type="project" value="UniProtKB-KW"/>
</dbReference>
<dbReference type="FunFam" id="3.30.160.60:FF:000118">
    <property type="entry name" value="Ataxin-7-like protein 3"/>
    <property type="match status" value="1"/>
</dbReference>
<dbReference type="GO" id="GO:0071819">
    <property type="term" value="C:DUBm complex"/>
    <property type="evidence" value="ECO:0007669"/>
    <property type="project" value="UniProtKB-ARBA"/>
</dbReference>
<dbReference type="InterPro" id="IPR013246">
    <property type="entry name" value="SAGA_su_Sgf11"/>
</dbReference>
<feature type="region of interest" description="Disordered" evidence="11">
    <location>
        <begin position="132"/>
        <end position="187"/>
    </location>
</feature>
<evidence type="ECO:0000256" key="7">
    <source>
        <dbReference type="ARBA" id="ARBA00023159"/>
    </source>
</evidence>
<dbReference type="GO" id="GO:0006325">
    <property type="term" value="P:chromatin organization"/>
    <property type="evidence" value="ECO:0007669"/>
    <property type="project" value="UniProtKB-KW"/>
</dbReference>
<dbReference type="PANTHER" id="PTHR46367">
    <property type="entry name" value="ATAXIN-7-LIKE PROTEIN 3"/>
    <property type="match status" value="1"/>
</dbReference>
<dbReference type="AlphaFoldDB" id="A0A1I8HWX3"/>
<feature type="compositionally biased region" description="Polar residues" evidence="11">
    <location>
        <begin position="176"/>
        <end position="187"/>
    </location>
</feature>